<feature type="compositionally biased region" description="Polar residues" evidence="2">
    <location>
        <begin position="252"/>
        <end position="262"/>
    </location>
</feature>
<dbReference type="Pfam" id="PF00226">
    <property type="entry name" value="DnaJ"/>
    <property type="match status" value="1"/>
</dbReference>
<evidence type="ECO:0000259" key="3">
    <source>
        <dbReference type="PROSITE" id="PS50076"/>
    </source>
</evidence>
<keyword evidence="1" id="KW-0175">Coiled coil</keyword>
<dbReference type="InterPro" id="IPR050817">
    <property type="entry name" value="DjlA_DnaK_co-chaperone"/>
</dbReference>
<dbReference type="AlphaFoldDB" id="A0A1C7MP69"/>
<name>A0A1C7MP69_GRIFR</name>
<feature type="region of interest" description="Disordered" evidence="2">
    <location>
        <begin position="366"/>
        <end position="428"/>
    </location>
</feature>
<evidence type="ECO:0000313" key="4">
    <source>
        <dbReference type="EMBL" id="OBZ78662.1"/>
    </source>
</evidence>
<gene>
    <name evidence="4" type="primary">SPCC63.13</name>
    <name evidence="4" type="ORF">A0H81_00644</name>
</gene>
<dbReference type="Proteomes" id="UP000092993">
    <property type="component" value="Unassembled WGS sequence"/>
</dbReference>
<feature type="compositionally biased region" description="Low complexity" evidence="2">
    <location>
        <begin position="292"/>
        <end position="302"/>
    </location>
</feature>
<dbReference type="SMART" id="SM00271">
    <property type="entry name" value="DnaJ"/>
    <property type="match status" value="1"/>
</dbReference>
<dbReference type="SUPFAM" id="SSF46565">
    <property type="entry name" value="Chaperone J-domain"/>
    <property type="match status" value="1"/>
</dbReference>
<dbReference type="EMBL" id="LUGG01000001">
    <property type="protein sequence ID" value="OBZ78662.1"/>
    <property type="molecule type" value="Genomic_DNA"/>
</dbReference>
<dbReference type="OrthoDB" id="442087at2759"/>
<keyword evidence="5" id="KW-1185">Reference proteome</keyword>
<dbReference type="PRINTS" id="PR00625">
    <property type="entry name" value="JDOMAIN"/>
</dbReference>
<dbReference type="PROSITE" id="PS50076">
    <property type="entry name" value="DNAJ_2"/>
    <property type="match status" value="1"/>
</dbReference>
<evidence type="ECO:0000256" key="1">
    <source>
        <dbReference type="SAM" id="Coils"/>
    </source>
</evidence>
<dbReference type="InterPro" id="IPR001623">
    <property type="entry name" value="DnaJ_domain"/>
</dbReference>
<dbReference type="PANTHER" id="PTHR24074">
    <property type="entry name" value="CO-CHAPERONE PROTEIN DJLA"/>
    <property type="match status" value="1"/>
</dbReference>
<feature type="region of interest" description="Disordered" evidence="2">
    <location>
        <begin position="332"/>
        <end position="354"/>
    </location>
</feature>
<protein>
    <submittedName>
        <fullName evidence="4">Putative J domain-containing protein C63.13</fullName>
    </submittedName>
</protein>
<comment type="caution">
    <text evidence="4">The sequence shown here is derived from an EMBL/GenBank/DDBJ whole genome shotgun (WGS) entry which is preliminary data.</text>
</comment>
<evidence type="ECO:0000256" key="2">
    <source>
        <dbReference type="SAM" id="MobiDB-lite"/>
    </source>
</evidence>
<feature type="region of interest" description="Disordered" evidence="2">
    <location>
        <begin position="242"/>
        <end position="317"/>
    </location>
</feature>
<proteinExistence type="predicted"/>
<dbReference type="InterPro" id="IPR036869">
    <property type="entry name" value="J_dom_sf"/>
</dbReference>
<accession>A0A1C7MP69</accession>
<reference evidence="4 5" key="1">
    <citation type="submission" date="2016-03" db="EMBL/GenBank/DDBJ databases">
        <title>Whole genome sequencing of Grifola frondosa 9006-11.</title>
        <authorList>
            <person name="Min B."/>
            <person name="Park H."/>
            <person name="Kim J.-G."/>
            <person name="Cho H."/>
            <person name="Oh Y.-L."/>
            <person name="Kong W.-S."/>
            <person name="Choi I.-G."/>
        </authorList>
    </citation>
    <scope>NUCLEOTIDE SEQUENCE [LARGE SCALE GENOMIC DNA]</scope>
    <source>
        <strain evidence="4 5">9006-11</strain>
    </source>
</reference>
<dbReference type="STRING" id="5627.A0A1C7MP69"/>
<organism evidence="4 5">
    <name type="scientific">Grifola frondosa</name>
    <name type="common">Maitake</name>
    <name type="synonym">Polyporus frondosus</name>
    <dbReference type="NCBI Taxonomy" id="5627"/>
    <lineage>
        <taxon>Eukaryota</taxon>
        <taxon>Fungi</taxon>
        <taxon>Dikarya</taxon>
        <taxon>Basidiomycota</taxon>
        <taxon>Agaricomycotina</taxon>
        <taxon>Agaricomycetes</taxon>
        <taxon>Polyporales</taxon>
        <taxon>Grifolaceae</taxon>
        <taxon>Grifola</taxon>
    </lineage>
</organism>
<feature type="compositionally biased region" description="Polar residues" evidence="2">
    <location>
        <begin position="269"/>
        <end position="280"/>
    </location>
</feature>
<evidence type="ECO:0000313" key="5">
    <source>
        <dbReference type="Proteomes" id="UP000092993"/>
    </source>
</evidence>
<feature type="coiled-coil region" evidence="1">
    <location>
        <begin position="481"/>
        <end position="536"/>
    </location>
</feature>
<sequence>MSAFPDYYKLLNIPSTATPDEIRQAYKRESLKTHPDRLTNATPAEKKAATERFQAVADAYYVLSDVTRRKEYDLLYASRGPQERTEMPDASSNFFSAFGNMFGAGAGTSTGAAPGDRPDAENVFADVFEELLRPEVERRVPWWTWVGAVSGAGLGFIVANIPGLMVGAYAGNRLGAIRDAKGKSVAAVFSQLAGNQKAEILRALAAKVLGAAGSALRASSVPAKGSRRPEWLDCVLMTAPRKRKRLTESENGEPSGSTQSQKTLHRNTFGVSQPKASQKSIAPRTSLPRSQAAAGKRSSSSTKKSKGTAPNSTSSTIVLAETGEAVAGMRATGLLTPTPSASFIGRTGSRTSAQVKQNASVAHVDSFAGSARKNKGKGKSRIAEDEESDENAPRVQSSRAAKRRRLSTPSLSLGDVLLDPPQDMDDVQANEPEQDVDFQMLDMPELVSFPWVPVGRSPTDDQSSLSPESSLYVPPGVSQLIETMKRALDMQTSARRKAENRHAEEMQRRIDAERAAARLAEENEQLEAERSAWTNAAAETLASTLQSALSSNLSQGDPMPQEVERVVYPSHDLLVADIKGKSKMVDALSFGEGHSNTLQRVAAVKEFLDRVLPLPIPDGAESMHSI</sequence>
<dbReference type="CDD" id="cd06257">
    <property type="entry name" value="DnaJ"/>
    <property type="match status" value="1"/>
</dbReference>
<feature type="domain" description="J" evidence="3">
    <location>
        <begin position="6"/>
        <end position="76"/>
    </location>
</feature>
<dbReference type="Gene3D" id="1.10.287.110">
    <property type="entry name" value="DnaJ domain"/>
    <property type="match status" value="1"/>
</dbReference>